<dbReference type="InterPro" id="IPR036249">
    <property type="entry name" value="Thioredoxin-like_sf"/>
</dbReference>
<dbReference type="RefSeq" id="WP_073041732.1">
    <property type="nucleotide sequence ID" value="NZ_FQUO01000005.1"/>
</dbReference>
<dbReference type="EMBL" id="FQUO01000005">
    <property type="protein sequence ID" value="SHF12466.1"/>
    <property type="molecule type" value="Genomic_DNA"/>
</dbReference>
<proteinExistence type="predicted"/>
<dbReference type="PANTHER" id="PTHR41709:SF2">
    <property type="entry name" value="CIRCADIAN CLOCK PROTEIN KAIB2"/>
    <property type="match status" value="1"/>
</dbReference>
<organism evidence="2 3">
    <name type="scientific">Cnuella takakiae</name>
    <dbReference type="NCBI Taxonomy" id="1302690"/>
    <lineage>
        <taxon>Bacteria</taxon>
        <taxon>Pseudomonadati</taxon>
        <taxon>Bacteroidota</taxon>
        <taxon>Chitinophagia</taxon>
        <taxon>Chitinophagales</taxon>
        <taxon>Chitinophagaceae</taxon>
        <taxon>Cnuella</taxon>
    </lineage>
</organism>
<evidence type="ECO:0000313" key="2">
    <source>
        <dbReference type="EMBL" id="SHF12466.1"/>
    </source>
</evidence>
<keyword evidence="3" id="KW-1185">Reference proteome</keyword>
<dbReference type="STRING" id="1302690.BUE76_22500"/>
<evidence type="ECO:0000313" key="3">
    <source>
        <dbReference type="Proteomes" id="UP000184368"/>
    </source>
</evidence>
<sequence length="107" mass="12192">MQKSEEHAGRKEHSQQHGKEYVLRLYITGATPNSIRALTNIKELCEAHLQGRYYLEIIDVYQQADIAEKEQLIALPLLIKKTPLPEKRLIGDLSDTEKVLKGLGLKL</sequence>
<reference evidence="2 3" key="1">
    <citation type="submission" date="2016-11" db="EMBL/GenBank/DDBJ databases">
        <authorList>
            <person name="Jaros S."/>
            <person name="Januszkiewicz K."/>
            <person name="Wedrychowicz H."/>
        </authorList>
    </citation>
    <scope>NUCLEOTIDE SEQUENCE [LARGE SCALE GENOMIC DNA]</scope>
    <source>
        <strain evidence="2 3">DSM 26897</strain>
    </source>
</reference>
<name>A0A1M4Z4F0_9BACT</name>
<dbReference type="Pfam" id="PF07689">
    <property type="entry name" value="KaiB"/>
    <property type="match status" value="1"/>
</dbReference>
<dbReference type="CDD" id="cd02978">
    <property type="entry name" value="KaiB_like"/>
    <property type="match status" value="1"/>
</dbReference>
<accession>A0A1M4Z4F0</accession>
<feature type="domain" description="KaiB" evidence="1">
    <location>
        <begin position="24"/>
        <end position="105"/>
    </location>
</feature>
<dbReference type="PANTHER" id="PTHR41709">
    <property type="entry name" value="KAIB-LIKE PROTEIN 1"/>
    <property type="match status" value="1"/>
</dbReference>
<dbReference type="InterPro" id="IPR039022">
    <property type="entry name" value="KaiB-like"/>
</dbReference>
<dbReference type="AlphaFoldDB" id="A0A1M4Z4F0"/>
<dbReference type="GO" id="GO:0048511">
    <property type="term" value="P:rhythmic process"/>
    <property type="evidence" value="ECO:0007669"/>
    <property type="project" value="InterPro"/>
</dbReference>
<protein>
    <submittedName>
        <fullName evidence="2">Circadian clock protein KaiB</fullName>
    </submittedName>
</protein>
<evidence type="ECO:0000259" key="1">
    <source>
        <dbReference type="SMART" id="SM01248"/>
    </source>
</evidence>
<dbReference type="InterPro" id="IPR011649">
    <property type="entry name" value="KaiB_domain"/>
</dbReference>
<dbReference type="OrthoDB" id="5458519at2"/>
<dbReference type="SUPFAM" id="SSF52833">
    <property type="entry name" value="Thioredoxin-like"/>
    <property type="match status" value="1"/>
</dbReference>
<dbReference type="Gene3D" id="3.40.30.10">
    <property type="entry name" value="Glutaredoxin"/>
    <property type="match status" value="1"/>
</dbReference>
<dbReference type="SMART" id="SM01248">
    <property type="entry name" value="KaiB"/>
    <property type="match status" value="1"/>
</dbReference>
<gene>
    <name evidence="2" type="ORF">SAMN05444008_10571</name>
</gene>
<dbReference type="Proteomes" id="UP000184368">
    <property type="component" value="Unassembled WGS sequence"/>
</dbReference>